<dbReference type="SUPFAM" id="SSF52540">
    <property type="entry name" value="P-loop containing nucleoside triphosphate hydrolases"/>
    <property type="match status" value="1"/>
</dbReference>
<evidence type="ECO:0000313" key="2">
    <source>
        <dbReference type="Proteomes" id="UP000886595"/>
    </source>
</evidence>
<dbReference type="Proteomes" id="UP000886595">
    <property type="component" value="Unassembled WGS sequence"/>
</dbReference>
<dbReference type="EMBL" id="JAAMPC010000123">
    <property type="protein sequence ID" value="KAG2243970.1"/>
    <property type="molecule type" value="Genomic_DNA"/>
</dbReference>
<comment type="caution">
    <text evidence="1">The sequence shown here is derived from an EMBL/GenBank/DDBJ whole genome shotgun (WGS) entry which is preliminary data.</text>
</comment>
<accession>A0A8X7P2U4</accession>
<dbReference type="PANTHER" id="PTHR23075">
    <property type="entry name" value="PUTATIVE ATP-ASE"/>
    <property type="match status" value="1"/>
</dbReference>
<dbReference type="GO" id="GO:0005739">
    <property type="term" value="C:mitochondrion"/>
    <property type="evidence" value="ECO:0007669"/>
    <property type="project" value="TreeGrafter"/>
</dbReference>
<dbReference type="Gene3D" id="3.40.50.300">
    <property type="entry name" value="P-loop containing nucleotide triphosphate hydrolases"/>
    <property type="match status" value="1"/>
</dbReference>
<gene>
    <name evidence="1" type="ORF">Bca52824_094169</name>
</gene>
<dbReference type="PANTHER" id="PTHR23075:SF7">
    <property type="entry name" value="AAA-TYPE ATPASE FAMILY PROTEIN"/>
    <property type="match status" value="1"/>
</dbReference>
<evidence type="ECO:0000313" key="1">
    <source>
        <dbReference type="EMBL" id="KAG2243970.1"/>
    </source>
</evidence>
<sequence>MMIGGDVASLGSQAVTKIHRIFDWAKKSNKGLLLFIDEADVSLCERNIVYMSEAQRSALNTLLFRTDRIDEVIEFPLSGEKERFKLINLYLNNYLKKNEDNRDTRLKWSHLFKKLSQKITVEEDLTDKVIGLCVGFSAFKEIVEYKVEEHH</sequence>
<protein>
    <recommendedName>
        <fullName evidence="3">ATPase AAA-type core domain-containing protein</fullName>
    </recommendedName>
</protein>
<dbReference type="AlphaFoldDB" id="A0A8X7P2U4"/>
<dbReference type="GO" id="GO:0007005">
    <property type="term" value="P:mitochondrion organization"/>
    <property type="evidence" value="ECO:0007669"/>
    <property type="project" value="TreeGrafter"/>
</dbReference>
<dbReference type="GO" id="GO:0008270">
    <property type="term" value="F:zinc ion binding"/>
    <property type="evidence" value="ECO:0007669"/>
    <property type="project" value="TreeGrafter"/>
</dbReference>
<keyword evidence="2" id="KW-1185">Reference proteome</keyword>
<organism evidence="1 2">
    <name type="scientific">Brassica carinata</name>
    <name type="common">Ethiopian mustard</name>
    <name type="synonym">Abyssinian cabbage</name>
    <dbReference type="NCBI Taxonomy" id="52824"/>
    <lineage>
        <taxon>Eukaryota</taxon>
        <taxon>Viridiplantae</taxon>
        <taxon>Streptophyta</taxon>
        <taxon>Embryophyta</taxon>
        <taxon>Tracheophyta</taxon>
        <taxon>Spermatophyta</taxon>
        <taxon>Magnoliopsida</taxon>
        <taxon>eudicotyledons</taxon>
        <taxon>Gunneridae</taxon>
        <taxon>Pentapetalae</taxon>
        <taxon>rosids</taxon>
        <taxon>malvids</taxon>
        <taxon>Brassicales</taxon>
        <taxon>Brassicaceae</taxon>
        <taxon>Brassiceae</taxon>
        <taxon>Brassica</taxon>
    </lineage>
</organism>
<proteinExistence type="predicted"/>
<reference evidence="1 2" key="1">
    <citation type="submission" date="2020-02" db="EMBL/GenBank/DDBJ databases">
        <authorList>
            <person name="Ma Q."/>
            <person name="Huang Y."/>
            <person name="Song X."/>
            <person name="Pei D."/>
        </authorList>
    </citation>
    <scope>NUCLEOTIDE SEQUENCE [LARGE SCALE GENOMIC DNA]</scope>
    <source>
        <strain evidence="1">Sxm20200214</strain>
        <tissue evidence="1">Leaf</tissue>
    </source>
</reference>
<dbReference type="OrthoDB" id="199596at2759"/>
<name>A0A8X7P2U4_BRACI</name>
<evidence type="ECO:0008006" key="3">
    <source>
        <dbReference type="Google" id="ProtNLM"/>
    </source>
</evidence>
<dbReference type="InterPro" id="IPR027417">
    <property type="entry name" value="P-loop_NTPase"/>
</dbReference>